<dbReference type="SUPFAM" id="SSF49503">
    <property type="entry name" value="Cupredoxins"/>
    <property type="match status" value="1"/>
</dbReference>
<dbReference type="Pfam" id="PF07731">
    <property type="entry name" value="Cu-oxidase_2"/>
    <property type="match status" value="1"/>
</dbReference>
<dbReference type="InterPro" id="IPR002355">
    <property type="entry name" value="Cu_oxidase_Cu_BS"/>
</dbReference>
<dbReference type="Proteomes" id="UP001501285">
    <property type="component" value="Unassembled WGS sequence"/>
</dbReference>
<feature type="region of interest" description="Disordered" evidence="2">
    <location>
        <begin position="92"/>
        <end position="116"/>
    </location>
</feature>
<feature type="compositionally biased region" description="Low complexity" evidence="2">
    <location>
        <begin position="93"/>
        <end position="102"/>
    </location>
</feature>
<name>A0ABP5FMX6_9MICO</name>
<evidence type="ECO:0000313" key="4">
    <source>
        <dbReference type="EMBL" id="GAA2030330.1"/>
    </source>
</evidence>
<evidence type="ECO:0000313" key="5">
    <source>
        <dbReference type="Proteomes" id="UP001501285"/>
    </source>
</evidence>
<dbReference type="Gene3D" id="2.60.40.420">
    <property type="entry name" value="Cupredoxins - blue copper proteins"/>
    <property type="match status" value="1"/>
</dbReference>
<evidence type="ECO:0000256" key="1">
    <source>
        <dbReference type="ARBA" id="ARBA00022723"/>
    </source>
</evidence>
<feature type="compositionally biased region" description="Low complexity" evidence="2">
    <location>
        <begin position="29"/>
        <end position="42"/>
    </location>
</feature>
<dbReference type="RefSeq" id="WP_343990808.1">
    <property type="nucleotide sequence ID" value="NZ_BAAANB010000020.1"/>
</dbReference>
<keyword evidence="1" id="KW-0479">Metal-binding</keyword>
<feature type="domain" description="Plastocyanin-like" evidence="3">
    <location>
        <begin position="49"/>
        <end position="88"/>
    </location>
</feature>
<feature type="compositionally biased region" description="Basic and acidic residues" evidence="2">
    <location>
        <begin position="1"/>
        <end position="16"/>
    </location>
</feature>
<dbReference type="PROSITE" id="PS00080">
    <property type="entry name" value="MULTICOPPER_OXIDASE2"/>
    <property type="match status" value="1"/>
</dbReference>
<proteinExistence type="predicted"/>
<evidence type="ECO:0000259" key="3">
    <source>
        <dbReference type="Pfam" id="PF07731"/>
    </source>
</evidence>
<sequence>MVHRPAEASRPEEFSRKASTAAALRCTPASGSASGDRAASGLAGTRLRLDVGPGETYEVAFVADTPGIWTDHCHTLKHAVDGLVAHVMYEGVTTRSSSTGRRATTRNEVNGSADPP</sequence>
<reference evidence="5" key="1">
    <citation type="journal article" date="2019" name="Int. J. Syst. Evol. Microbiol.">
        <title>The Global Catalogue of Microorganisms (GCM) 10K type strain sequencing project: providing services to taxonomists for standard genome sequencing and annotation.</title>
        <authorList>
            <consortium name="The Broad Institute Genomics Platform"/>
            <consortium name="The Broad Institute Genome Sequencing Center for Infectious Disease"/>
            <person name="Wu L."/>
            <person name="Ma J."/>
        </authorList>
    </citation>
    <scope>NUCLEOTIDE SEQUENCE [LARGE SCALE GENOMIC DNA]</scope>
    <source>
        <strain evidence="5">JCM 14283</strain>
    </source>
</reference>
<protein>
    <recommendedName>
        <fullName evidence="3">Plastocyanin-like domain-containing protein</fullName>
    </recommendedName>
</protein>
<comment type="caution">
    <text evidence="4">The sequence shown here is derived from an EMBL/GenBank/DDBJ whole genome shotgun (WGS) entry which is preliminary data.</text>
</comment>
<gene>
    <name evidence="4" type="ORF">GCM10009740_20010</name>
</gene>
<dbReference type="InterPro" id="IPR011706">
    <property type="entry name" value="Cu-oxidase_C"/>
</dbReference>
<feature type="region of interest" description="Disordered" evidence="2">
    <location>
        <begin position="1"/>
        <end position="42"/>
    </location>
</feature>
<accession>A0ABP5FMX6</accession>
<keyword evidence="5" id="KW-1185">Reference proteome</keyword>
<organism evidence="4 5">
    <name type="scientific">Terrabacter terrae</name>
    <dbReference type="NCBI Taxonomy" id="318434"/>
    <lineage>
        <taxon>Bacteria</taxon>
        <taxon>Bacillati</taxon>
        <taxon>Actinomycetota</taxon>
        <taxon>Actinomycetes</taxon>
        <taxon>Micrococcales</taxon>
        <taxon>Intrasporangiaceae</taxon>
        <taxon>Terrabacter</taxon>
    </lineage>
</organism>
<dbReference type="EMBL" id="BAAANB010000020">
    <property type="protein sequence ID" value="GAA2030330.1"/>
    <property type="molecule type" value="Genomic_DNA"/>
</dbReference>
<dbReference type="InterPro" id="IPR008972">
    <property type="entry name" value="Cupredoxin"/>
</dbReference>
<evidence type="ECO:0000256" key="2">
    <source>
        <dbReference type="SAM" id="MobiDB-lite"/>
    </source>
</evidence>